<evidence type="ECO:0000256" key="2">
    <source>
        <dbReference type="SAM" id="SignalP"/>
    </source>
</evidence>
<dbReference type="Proteomes" id="UP000290819">
    <property type="component" value="Unassembled WGS sequence"/>
</dbReference>
<feature type="region of interest" description="Disordered" evidence="1">
    <location>
        <begin position="294"/>
        <end position="394"/>
    </location>
</feature>
<feature type="compositionally biased region" description="Gly residues" evidence="1">
    <location>
        <begin position="359"/>
        <end position="394"/>
    </location>
</feature>
<keyword evidence="2" id="KW-0732">Signal</keyword>
<accession>A0A4Q1UXA7</accession>
<evidence type="ECO:0000259" key="3">
    <source>
        <dbReference type="Pfam" id="PF18914"/>
    </source>
</evidence>
<organism evidence="4 5">
    <name type="scientific">Bradyrhizobium betae</name>
    <dbReference type="NCBI Taxonomy" id="244734"/>
    <lineage>
        <taxon>Bacteria</taxon>
        <taxon>Pseudomonadati</taxon>
        <taxon>Pseudomonadota</taxon>
        <taxon>Alphaproteobacteria</taxon>
        <taxon>Hyphomicrobiales</taxon>
        <taxon>Nitrobacteraceae</taxon>
        <taxon>Bradyrhizobium</taxon>
    </lineage>
</organism>
<feature type="compositionally biased region" description="Low complexity" evidence="1">
    <location>
        <begin position="330"/>
        <end position="347"/>
    </location>
</feature>
<evidence type="ECO:0000313" key="5">
    <source>
        <dbReference type="Proteomes" id="UP000290819"/>
    </source>
</evidence>
<dbReference type="RefSeq" id="WP_129273068.1">
    <property type="nucleotide sequence ID" value="NZ_MZXW01000035.1"/>
</dbReference>
<evidence type="ECO:0000313" key="4">
    <source>
        <dbReference type="EMBL" id="RXT41767.1"/>
    </source>
</evidence>
<dbReference type="OrthoDB" id="7271690at2"/>
<dbReference type="EMBL" id="MZXW01000035">
    <property type="protein sequence ID" value="RXT41767.1"/>
    <property type="molecule type" value="Genomic_DNA"/>
</dbReference>
<feature type="chain" id="PRO_5020477042" description="DUF5666 domain-containing protein" evidence="2">
    <location>
        <begin position="27"/>
        <end position="394"/>
    </location>
</feature>
<sequence length="394" mass="39289">MSRPPLISRRLLLTGFWLAGTAIARAQVKRGTDQGIGGTGITRGDDHGIGGTGIVGVIQRFGSIYVNGERVTYASDVPVRIDGEAASPKALRIGQLARLVATRQADGTLVTRNITIASEVSGPIEQVKGNELTVLGQNIVASGKETKLRAGTQVAVYGLRRADGVIVASLVEPRREATERVTGLVERGPDGLRIGGLKLSGVDPLLVGQRVQIEGSASQGTMQAARTRIDDFSDLVGASRLSIEAYVQRAGANLQLGSGLVARDGSRFGPAAGEARMVVNGVFDRSRGLQVDSAQAIGQGPGPSPQGPGGAGNRSPGGSIMHPSRPATTPGGSQPGPAGAPAPGASPGAPPGARPSGPSGPGGFGSPGGGPMGPGGPGGGGFGGPGGGMGGGRR</sequence>
<proteinExistence type="predicted"/>
<evidence type="ECO:0000256" key="1">
    <source>
        <dbReference type="SAM" id="MobiDB-lite"/>
    </source>
</evidence>
<feature type="signal peptide" evidence="2">
    <location>
        <begin position="1"/>
        <end position="26"/>
    </location>
</feature>
<protein>
    <recommendedName>
        <fullName evidence="3">DUF5666 domain-containing protein</fullName>
    </recommendedName>
</protein>
<reference evidence="4 5" key="1">
    <citation type="submission" date="2017-03" db="EMBL/GenBank/DDBJ databases">
        <authorList>
            <person name="Safronova V.I."/>
            <person name="Sazanova A.L."/>
            <person name="Chirak E.R."/>
        </authorList>
    </citation>
    <scope>NUCLEOTIDE SEQUENCE [LARGE SCALE GENOMIC DNA]</scope>
    <source>
        <strain evidence="4 5">Opo-243</strain>
    </source>
</reference>
<dbReference type="InterPro" id="IPR043724">
    <property type="entry name" value="DUF5666"/>
</dbReference>
<feature type="domain" description="DUF5666" evidence="3">
    <location>
        <begin position="122"/>
        <end position="172"/>
    </location>
</feature>
<dbReference type="Pfam" id="PF18914">
    <property type="entry name" value="DUF5666"/>
    <property type="match status" value="1"/>
</dbReference>
<comment type="caution">
    <text evidence="4">The sequence shown here is derived from an EMBL/GenBank/DDBJ whole genome shotgun (WGS) entry which is preliminary data.</text>
</comment>
<gene>
    <name evidence="4" type="ORF">B5V03_24895</name>
</gene>
<keyword evidence="5" id="KW-1185">Reference proteome</keyword>
<dbReference type="AlphaFoldDB" id="A0A4Q1UXA7"/>
<name>A0A4Q1UXA7_9BRAD</name>